<evidence type="ECO:0000256" key="6">
    <source>
        <dbReference type="ARBA" id="ARBA00023136"/>
    </source>
</evidence>
<reference evidence="9" key="1">
    <citation type="submission" date="2019-10" db="EMBL/GenBank/DDBJ databases">
        <title>The sequence and de novo assembly of the wild yak genome.</title>
        <authorList>
            <person name="Liu Y."/>
        </authorList>
    </citation>
    <scope>NUCLEOTIDE SEQUENCE [LARGE SCALE GENOMIC DNA]</scope>
    <source>
        <strain evidence="9">WY2019</strain>
    </source>
</reference>
<dbReference type="FunFam" id="1.20.1250.20:FF:000344">
    <property type="entry name" value="Feline leukemia virus subgroup C cellular receptor family member 2"/>
    <property type="match status" value="1"/>
</dbReference>
<dbReference type="GO" id="GO:0020037">
    <property type="term" value="F:heme binding"/>
    <property type="evidence" value="ECO:0007669"/>
    <property type="project" value="TreeGrafter"/>
</dbReference>
<dbReference type="InterPro" id="IPR011701">
    <property type="entry name" value="MFS"/>
</dbReference>
<accession>A0A6B0RMW9</accession>
<feature type="transmembrane region" description="Helical" evidence="8">
    <location>
        <begin position="137"/>
        <end position="157"/>
    </location>
</feature>
<gene>
    <name evidence="9" type="ORF">E5288_WYG004697</name>
</gene>
<evidence type="ECO:0000313" key="9">
    <source>
        <dbReference type="EMBL" id="MXQ91500.1"/>
    </source>
</evidence>
<dbReference type="PANTHER" id="PTHR10924">
    <property type="entry name" value="MAJOR FACILITATOR SUPERFAMILY PROTEIN-RELATED"/>
    <property type="match status" value="1"/>
</dbReference>
<dbReference type="SUPFAM" id="SSF103473">
    <property type="entry name" value="MFS general substrate transporter"/>
    <property type="match status" value="1"/>
</dbReference>
<evidence type="ECO:0008006" key="11">
    <source>
        <dbReference type="Google" id="ProtNLM"/>
    </source>
</evidence>
<feature type="transmembrane region" description="Helical" evidence="8">
    <location>
        <begin position="387"/>
        <end position="407"/>
    </location>
</feature>
<dbReference type="AlphaFoldDB" id="A0A6B0RMW9"/>
<organism evidence="9 10">
    <name type="scientific">Bos mutus</name>
    <name type="common">wild yak</name>
    <dbReference type="NCBI Taxonomy" id="72004"/>
    <lineage>
        <taxon>Eukaryota</taxon>
        <taxon>Metazoa</taxon>
        <taxon>Chordata</taxon>
        <taxon>Craniata</taxon>
        <taxon>Vertebrata</taxon>
        <taxon>Euteleostomi</taxon>
        <taxon>Mammalia</taxon>
        <taxon>Eutheria</taxon>
        <taxon>Laurasiatheria</taxon>
        <taxon>Artiodactyla</taxon>
        <taxon>Ruminantia</taxon>
        <taxon>Pecora</taxon>
        <taxon>Bovidae</taxon>
        <taxon>Bovinae</taxon>
        <taxon>Bos</taxon>
    </lineage>
</organism>
<evidence type="ECO:0000313" key="10">
    <source>
        <dbReference type="Proteomes" id="UP000322234"/>
    </source>
</evidence>
<dbReference type="Proteomes" id="UP000322234">
    <property type="component" value="Unassembled WGS sequence"/>
</dbReference>
<dbReference type="Pfam" id="PF07690">
    <property type="entry name" value="MFS_1"/>
    <property type="match status" value="1"/>
</dbReference>
<keyword evidence="4 8" id="KW-0812">Transmembrane</keyword>
<feature type="transmembrane region" description="Helical" evidence="8">
    <location>
        <begin position="427"/>
        <end position="447"/>
    </location>
</feature>
<evidence type="ECO:0000256" key="3">
    <source>
        <dbReference type="ARBA" id="ARBA00022475"/>
    </source>
</evidence>
<evidence type="ECO:0000256" key="7">
    <source>
        <dbReference type="SAM" id="MobiDB-lite"/>
    </source>
</evidence>
<evidence type="ECO:0000256" key="1">
    <source>
        <dbReference type="ARBA" id="ARBA00004651"/>
    </source>
</evidence>
<dbReference type="InterPro" id="IPR049680">
    <property type="entry name" value="FLVCR1-2_SLC49-like"/>
</dbReference>
<evidence type="ECO:0000256" key="5">
    <source>
        <dbReference type="ARBA" id="ARBA00022989"/>
    </source>
</evidence>
<sequence length="487" mass="52696">MVNEDPNQQDHDGTPSQTSALQEHPNFSVHPSVSAHPSVSMHPSVSAHPSVSIHPSVSVYPSISAHPSTLAQPSGLIQPSSSGPEDLSVIKVSKRRWAVVLVFSCYSMCNAFQWIQYGSINNIFMNFYGVSAFAIDWLSMCYMLTYIPLLLPVAWLLEKFGLRTIALTGSALNCLGAWVKLGSLKPHLFPVTVLGQVICSVAQVFILGMPSRIASVWFGANEVSTACSIAVFGNQGVVAASLRVALLSTSEGPESRLFKEKPKHPPSRAQSLSYALASADASYLSSIIRLFKNLNFVLLVITYGLNAGAFYALSTLLTRMVIFHYPGEEVNAGRIGLTIVLAGMLGAVISGIWLDRTKTYKETTLVVYVMTLVGMVVYTNTLNLGHLWVVFITAGAMGFFMTGYLPLGFEFAVELTYPESEGMSSGLLNVSAQVFGIIFTISQGQIIDNYGTMPGNIFLCVFLTLGAVLTELIKPNINKLDKNIAVT</sequence>
<dbReference type="PANTHER" id="PTHR10924:SF3">
    <property type="entry name" value="HEME TRANSPORTER FLVCR2"/>
    <property type="match status" value="1"/>
</dbReference>
<dbReference type="EMBL" id="VBQZ03000071">
    <property type="protein sequence ID" value="MXQ91500.1"/>
    <property type="molecule type" value="Genomic_DNA"/>
</dbReference>
<feature type="region of interest" description="Disordered" evidence="7">
    <location>
        <begin position="1"/>
        <end position="47"/>
    </location>
</feature>
<dbReference type="GO" id="GO:0097037">
    <property type="term" value="P:heme export"/>
    <property type="evidence" value="ECO:0007669"/>
    <property type="project" value="TreeGrafter"/>
</dbReference>
<feature type="transmembrane region" description="Helical" evidence="8">
    <location>
        <begin position="333"/>
        <end position="353"/>
    </location>
</feature>
<dbReference type="Gene3D" id="1.20.1250.20">
    <property type="entry name" value="MFS general substrate transporter like domains"/>
    <property type="match status" value="2"/>
</dbReference>
<comment type="subcellular location">
    <subcellularLocation>
        <location evidence="1">Cell membrane</location>
        <topology evidence="1">Multi-pass membrane protein</topology>
    </subcellularLocation>
</comment>
<feature type="transmembrane region" description="Helical" evidence="8">
    <location>
        <begin position="97"/>
        <end position="117"/>
    </location>
</feature>
<keyword evidence="10" id="KW-1185">Reference proteome</keyword>
<comment type="caution">
    <text evidence="9">The sequence shown here is derived from an EMBL/GenBank/DDBJ whole genome shotgun (WGS) entry which is preliminary data.</text>
</comment>
<feature type="compositionally biased region" description="Low complexity" evidence="7">
    <location>
        <begin position="28"/>
        <end position="47"/>
    </location>
</feature>
<proteinExistence type="predicted"/>
<feature type="transmembrane region" description="Helical" evidence="8">
    <location>
        <begin position="453"/>
        <end position="473"/>
    </location>
</feature>
<evidence type="ECO:0000256" key="2">
    <source>
        <dbReference type="ARBA" id="ARBA00022448"/>
    </source>
</evidence>
<feature type="transmembrane region" description="Helical" evidence="8">
    <location>
        <begin position="294"/>
        <end position="313"/>
    </location>
</feature>
<keyword evidence="6 8" id="KW-0472">Membrane</keyword>
<dbReference type="InterPro" id="IPR036259">
    <property type="entry name" value="MFS_trans_sf"/>
</dbReference>
<protein>
    <recommendedName>
        <fullName evidence="11">Major facilitator superfamily (MFS) profile domain-containing protein</fullName>
    </recommendedName>
</protein>
<evidence type="ECO:0000256" key="4">
    <source>
        <dbReference type="ARBA" id="ARBA00022692"/>
    </source>
</evidence>
<keyword evidence="3" id="KW-1003">Cell membrane</keyword>
<dbReference type="GO" id="GO:0015232">
    <property type="term" value="F:heme transmembrane transporter activity"/>
    <property type="evidence" value="ECO:0007669"/>
    <property type="project" value="TreeGrafter"/>
</dbReference>
<feature type="transmembrane region" description="Helical" evidence="8">
    <location>
        <begin position="365"/>
        <end position="381"/>
    </location>
</feature>
<name>A0A6B0RMW9_9CETA</name>
<keyword evidence="5 8" id="KW-1133">Transmembrane helix</keyword>
<keyword evidence="2" id="KW-0813">Transport</keyword>
<dbReference type="GO" id="GO:0005886">
    <property type="term" value="C:plasma membrane"/>
    <property type="evidence" value="ECO:0007669"/>
    <property type="project" value="UniProtKB-SubCell"/>
</dbReference>
<evidence type="ECO:0000256" key="8">
    <source>
        <dbReference type="SAM" id="Phobius"/>
    </source>
</evidence>